<evidence type="ECO:0000313" key="4">
    <source>
        <dbReference type="Proteomes" id="UP001176517"/>
    </source>
</evidence>
<evidence type="ECO:0000256" key="1">
    <source>
        <dbReference type="SAM" id="MobiDB-lite"/>
    </source>
</evidence>
<reference evidence="3" key="1">
    <citation type="journal article" date="2023" name="PhytoFront">
        <title>Draft Genome Resources of Seven Strains of Tilletia horrida, Causal Agent of Kernel Smut of Rice.</title>
        <authorList>
            <person name="Khanal S."/>
            <person name="Antony Babu S."/>
            <person name="Zhou X.G."/>
        </authorList>
    </citation>
    <scope>NUCLEOTIDE SEQUENCE</scope>
    <source>
        <strain evidence="3">TX6</strain>
    </source>
</reference>
<feature type="transmembrane region" description="Helical" evidence="2">
    <location>
        <begin position="163"/>
        <end position="181"/>
    </location>
</feature>
<keyword evidence="2" id="KW-0812">Transmembrane</keyword>
<comment type="caution">
    <text evidence="3">The sequence shown here is derived from an EMBL/GenBank/DDBJ whole genome shotgun (WGS) entry which is preliminary data.</text>
</comment>
<organism evidence="3 4">
    <name type="scientific">Tilletia horrida</name>
    <dbReference type="NCBI Taxonomy" id="155126"/>
    <lineage>
        <taxon>Eukaryota</taxon>
        <taxon>Fungi</taxon>
        <taxon>Dikarya</taxon>
        <taxon>Basidiomycota</taxon>
        <taxon>Ustilaginomycotina</taxon>
        <taxon>Exobasidiomycetes</taxon>
        <taxon>Tilletiales</taxon>
        <taxon>Tilletiaceae</taxon>
        <taxon>Tilletia</taxon>
    </lineage>
</organism>
<feature type="region of interest" description="Disordered" evidence="1">
    <location>
        <begin position="360"/>
        <end position="383"/>
    </location>
</feature>
<proteinExistence type="predicted"/>
<accession>A0AAN6GKH3</accession>
<feature type="region of interest" description="Disordered" evidence="1">
    <location>
        <begin position="248"/>
        <end position="330"/>
    </location>
</feature>
<dbReference type="AlphaFoldDB" id="A0AAN6GKH3"/>
<evidence type="ECO:0000313" key="3">
    <source>
        <dbReference type="EMBL" id="KAK0545618.1"/>
    </source>
</evidence>
<feature type="compositionally biased region" description="Polar residues" evidence="1">
    <location>
        <begin position="364"/>
        <end position="373"/>
    </location>
</feature>
<keyword evidence="2" id="KW-0472">Membrane</keyword>
<feature type="region of interest" description="Disordered" evidence="1">
    <location>
        <begin position="1"/>
        <end position="71"/>
    </location>
</feature>
<gene>
    <name evidence="3" type="ORF">OC846_005594</name>
</gene>
<protein>
    <submittedName>
        <fullName evidence="3">Uncharacterized protein</fullName>
    </submittedName>
</protein>
<feature type="compositionally biased region" description="Basic and acidic residues" evidence="1">
    <location>
        <begin position="248"/>
        <end position="261"/>
    </location>
</feature>
<feature type="transmembrane region" description="Helical" evidence="2">
    <location>
        <begin position="132"/>
        <end position="151"/>
    </location>
</feature>
<dbReference type="Proteomes" id="UP001176517">
    <property type="component" value="Unassembled WGS sequence"/>
</dbReference>
<keyword evidence="4" id="KW-1185">Reference proteome</keyword>
<evidence type="ECO:0000256" key="2">
    <source>
        <dbReference type="SAM" id="Phobius"/>
    </source>
</evidence>
<feature type="compositionally biased region" description="Polar residues" evidence="1">
    <location>
        <begin position="270"/>
        <end position="295"/>
    </location>
</feature>
<feature type="transmembrane region" description="Helical" evidence="2">
    <location>
        <begin position="193"/>
        <end position="215"/>
    </location>
</feature>
<dbReference type="EMBL" id="JAPDMZ010000223">
    <property type="protein sequence ID" value="KAK0545618.1"/>
    <property type="molecule type" value="Genomic_DNA"/>
</dbReference>
<keyword evidence="2" id="KW-1133">Transmembrane helix</keyword>
<name>A0AAN6GKH3_9BASI</name>
<sequence>MADASAEDVPLGPVGGGDGNGQIENNSGENGGNRGEGQDGDGGEGKDGAQGEEEGSSNPVKAAPDEWKQQARQQAQSFLPLAYWYLDWRLEPTIQHVLQHRRRRSQQGPKNSSSWLKFGQERLTTLFTNINWWPFVFAVAIILALVLPQHIPALQQSRIQSLMQFLVGSITKSFLLTMFAFSATTDSFLKASVYLIINVVALGIVSFTSLFWVHYDSLRQLCIKIFGIVFGTDLSELEDKIAELDGRAAEKKDDSPVRKDQSPAAKGLDSDSTSISGATSIVTSTKQGQGATSSAVEMRQAADQTVRPRRQGPYSSLLAKPPKEYPSPNSHPDYCTMWDGIDQLKEKIAAVRDAQSAEGIEAGLSSSQSNIGQSEPRAPGETTKARIREVQKALESCATCWEDACRVTAEDDLKILDPLLEQYVRNLQDTSDLFFKTSMTEYEQDNRVTRRIVGADKLCRSMVWQSWILLLRSATLLQGIPRERQNANQISVTKWVMDSFLAAIDFWQMNTYDWDFFEINRGSVFIWDNEGLDSAPEVAIVFKNLLSLLPRKAQNERSTELVEAAAFIWTQLPPRNLNGITYRNSRYLWPLLNTTGEEPQIATDFLALFERLLEQRTAAEIPKYPLPFSIACLSLIERHSRQHRPEHTPILPKEVLTKMKRLFEIMPEAICAGSRDDLHRRETLEEHDQLFLLVQTHRLLKNWAANHSSILNQAGWVTQLRFLSTSSPSSGKLFKRSNDSSESAALFLFLAIRKTIFELGFRWTPASIRTRLSELWKQETARGRLGKYVLLDELFLYETPEQLLRWDSHLSESDQSILLADLVDPSWLQTVVDNTIQDDNYSRFPHERLMHRLQDMHCDFVGSIQHDGRLRDGILEKYTAVMVGWETAAQDWTESLCSLLEDWSVSFDDDDLTSAQNLLPGIDLLDGWTHLICSAFFRLPQTTRGHEIATSLVAAVDSCRKRSKSDSNGPTSSWTSVQDMYACTLAAFAFWQDPTRDGWLPDPGSGLSRAEQRQLRAAKAAELRITANNHRLRALKHPDKVQDWLKRIAESYSHVF</sequence>